<gene>
    <name evidence="7" type="ORF">DVH24_027801</name>
</gene>
<dbReference type="PANTHER" id="PTHR48047:SF218">
    <property type="entry name" value="GLYCOSYLTRANSFERASE"/>
    <property type="match status" value="1"/>
</dbReference>
<protein>
    <recommendedName>
        <fullName evidence="5">Glycosyltransferase</fullName>
        <ecNumber evidence="5">2.4.1.-</ecNumber>
    </recommendedName>
</protein>
<dbReference type="InterPro" id="IPR058980">
    <property type="entry name" value="Glyco_transf_N"/>
</dbReference>
<dbReference type="Gene3D" id="3.40.50.2000">
    <property type="entry name" value="Glycogen Phosphorylase B"/>
    <property type="match status" value="2"/>
</dbReference>
<organism evidence="7 8">
    <name type="scientific">Malus domestica</name>
    <name type="common">Apple</name>
    <name type="synonym">Pyrus malus</name>
    <dbReference type="NCBI Taxonomy" id="3750"/>
    <lineage>
        <taxon>Eukaryota</taxon>
        <taxon>Viridiplantae</taxon>
        <taxon>Streptophyta</taxon>
        <taxon>Embryophyta</taxon>
        <taxon>Tracheophyta</taxon>
        <taxon>Spermatophyta</taxon>
        <taxon>Magnoliopsida</taxon>
        <taxon>eudicotyledons</taxon>
        <taxon>Gunneridae</taxon>
        <taxon>Pentapetalae</taxon>
        <taxon>rosids</taxon>
        <taxon>fabids</taxon>
        <taxon>Rosales</taxon>
        <taxon>Rosaceae</taxon>
        <taxon>Amygdaloideae</taxon>
        <taxon>Maleae</taxon>
        <taxon>Malus</taxon>
    </lineage>
</organism>
<reference evidence="7 8" key="1">
    <citation type="submission" date="2018-10" db="EMBL/GenBank/DDBJ databases">
        <title>A high-quality apple genome assembly.</title>
        <authorList>
            <person name="Hu J."/>
        </authorList>
    </citation>
    <scope>NUCLEOTIDE SEQUENCE [LARGE SCALE GENOMIC DNA]</scope>
    <source>
        <strain evidence="8">cv. HFTH1</strain>
        <tissue evidence="7">Young leaf</tissue>
    </source>
</reference>
<accession>A0A498HBM3</accession>
<dbReference type="CDD" id="cd03784">
    <property type="entry name" value="GT1_Gtf-like"/>
    <property type="match status" value="1"/>
</dbReference>
<evidence type="ECO:0000256" key="4">
    <source>
        <dbReference type="RuleBase" id="RU003718"/>
    </source>
</evidence>
<dbReference type="GO" id="GO:0035251">
    <property type="term" value="F:UDP-glucosyltransferase activity"/>
    <property type="evidence" value="ECO:0007669"/>
    <property type="project" value="TreeGrafter"/>
</dbReference>
<dbReference type="EC" id="2.4.1.-" evidence="5"/>
<dbReference type="Pfam" id="PF00201">
    <property type="entry name" value="UDPGT"/>
    <property type="match status" value="1"/>
</dbReference>
<dbReference type="Proteomes" id="UP000290289">
    <property type="component" value="Chromosome 17"/>
</dbReference>
<keyword evidence="2 4" id="KW-0328">Glycosyltransferase</keyword>
<evidence type="ECO:0000313" key="8">
    <source>
        <dbReference type="Proteomes" id="UP000290289"/>
    </source>
</evidence>
<dbReference type="InterPro" id="IPR035595">
    <property type="entry name" value="UDP_glycos_trans_CS"/>
</dbReference>
<dbReference type="PANTHER" id="PTHR48047">
    <property type="entry name" value="GLYCOSYLTRANSFERASE"/>
    <property type="match status" value="1"/>
</dbReference>
<dbReference type="Pfam" id="PF26168">
    <property type="entry name" value="Glyco_transf_N"/>
    <property type="match status" value="1"/>
</dbReference>
<name>A0A498HBM3_MALDO</name>
<comment type="similarity">
    <text evidence="1 4">Belongs to the UDP-glycosyltransferase family.</text>
</comment>
<feature type="domain" description="Glycosyltransferase N-terminal" evidence="6">
    <location>
        <begin position="22"/>
        <end position="266"/>
    </location>
</feature>
<evidence type="ECO:0000256" key="3">
    <source>
        <dbReference type="ARBA" id="ARBA00022679"/>
    </source>
</evidence>
<keyword evidence="8" id="KW-1185">Reference proteome</keyword>
<evidence type="ECO:0000256" key="1">
    <source>
        <dbReference type="ARBA" id="ARBA00009995"/>
    </source>
</evidence>
<keyword evidence="3 4" id="KW-0808">Transferase</keyword>
<evidence type="ECO:0000259" key="6">
    <source>
        <dbReference type="Pfam" id="PF26168"/>
    </source>
</evidence>
<comment type="caution">
    <text evidence="7">The sequence shown here is derived from an EMBL/GenBank/DDBJ whole genome shotgun (WGS) entry which is preliminary data.</text>
</comment>
<evidence type="ECO:0000256" key="5">
    <source>
        <dbReference type="RuleBase" id="RU362057"/>
    </source>
</evidence>
<dbReference type="SUPFAM" id="SSF53756">
    <property type="entry name" value="UDP-Glycosyltransferase/glycogen phosphorylase"/>
    <property type="match status" value="1"/>
</dbReference>
<dbReference type="AlphaFoldDB" id="A0A498HBM3"/>
<dbReference type="InterPro" id="IPR002213">
    <property type="entry name" value="UDP_glucos_trans"/>
</dbReference>
<evidence type="ECO:0000313" key="7">
    <source>
        <dbReference type="EMBL" id="RXH67654.1"/>
    </source>
</evidence>
<evidence type="ECO:0000256" key="2">
    <source>
        <dbReference type="ARBA" id="ARBA00022676"/>
    </source>
</evidence>
<proteinExistence type="inferred from homology"/>
<dbReference type="FunFam" id="3.40.50.2000:FF:000107">
    <property type="entry name" value="Glycosyltransferase"/>
    <property type="match status" value="1"/>
</dbReference>
<sequence length="488" mass="54320">MATSSPSPSPSPSLPPPPPPHVVIFPFMAQGHTIPLLDISRELSNRGLKVTIVTTPLNAPFIHSKLSNHMSITVSVVPFPHVPDLPEGCENTADLPSMDSWVPFVTATKQMRPQFETLLHDMVDGGSRPLCVISDFFLSWTLDTCRSFDIPRVVSHGMGVLPMLVLKAASMHVRCEYQRQRQKTLDLESTDLLPNLALPFTLDISDLPPRSLDPNDAFERVISEVEEVDKNSWGVIVNSFQELECEYVAALEGLYKHAKAWCVGPVPLYEGDDRPRNESVSCPYIKWLDEQDGSGVAIYVSFGTQARLSDDQMDEIAYGLEMAGYRFIWAVRSKTWRAGEGWERRVEGRGFVVRDWVDQRSILAHPTVGGFLSHCGWNSVMESLSMGVPLLAWPMGAEQPLNAKYVAVGLNAGLMVKPEKIKTVDRHVICDGVRELMGGEKGRRARERARVLGSTARRAVEKGGSSDRKLDELIKYLIANANQKEIKF</sequence>
<dbReference type="PROSITE" id="PS00375">
    <property type="entry name" value="UDPGT"/>
    <property type="match status" value="1"/>
</dbReference>
<dbReference type="EMBL" id="RDQH01000343">
    <property type="protein sequence ID" value="RXH67654.1"/>
    <property type="molecule type" value="Genomic_DNA"/>
</dbReference>